<keyword evidence="3 5" id="KW-0949">S-adenosyl-L-methionine</keyword>
<dbReference type="InterPro" id="IPR001678">
    <property type="entry name" value="MeTrfase_RsmB-F_NOP2_dom"/>
</dbReference>
<keyword evidence="8" id="KW-1185">Reference proteome</keyword>
<dbReference type="AlphaFoldDB" id="A0AAV6Y302"/>
<evidence type="ECO:0000256" key="4">
    <source>
        <dbReference type="ARBA" id="ARBA00022884"/>
    </source>
</evidence>
<evidence type="ECO:0000313" key="8">
    <source>
        <dbReference type="Proteomes" id="UP000826271"/>
    </source>
</evidence>
<proteinExistence type="inferred from homology"/>
<keyword evidence="1 5" id="KW-0489">Methyltransferase</keyword>
<dbReference type="InterPro" id="IPR049560">
    <property type="entry name" value="MeTrfase_RsmB-F_NOP2_cat"/>
</dbReference>
<dbReference type="PROSITE" id="PS51686">
    <property type="entry name" value="SAM_MT_RSMB_NOP"/>
    <property type="match status" value="1"/>
</dbReference>
<evidence type="ECO:0000256" key="5">
    <source>
        <dbReference type="PROSITE-ProRule" id="PRU01023"/>
    </source>
</evidence>
<sequence>MEMFTPFAQAGEAESQQTSLEDATMAEKPFCLQKLASSHLVSVQSCDNSPVLGRLKPGSEVDLAEIEEDIKCKLKEVCWLPNFYYLPPDRRIAGTKAYQEGKIYGIDAASGAAVLALDVSPGDHVLDLCAAPGNVLQLTSLIFSAGAKLCTILDLLGCSGSVTGVDIARHRLAASRTMLLKYALGDLCRLFVADGTTFSLIPSVVKLNCKAGEKENTDTYREWTPRRPWKERKRVAKSRQDNASSEIIDPELIFYGRHSGVVGLNKCEVFKSVNDFEISQFGYDKVLVDAECTHDGSIKHIQKFEQWGWNTLSRRVLDAARTDNLTVLQLRLLTNGFRLLKAGGFLVYSTCSLTVAQNEGVVEQFLSQHVSAELVEIEAAKNWPCRPARLPKTLRFDPLTSSTSGLFIAKFTKLAM</sequence>
<comment type="caution">
    <text evidence="7">The sequence shown here is derived from an EMBL/GenBank/DDBJ whole genome shotgun (WGS) entry which is preliminary data.</text>
</comment>
<dbReference type="Pfam" id="PF01189">
    <property type="entry name" value="Methyltr_RsmB-F"/>
    <property type="match status" value="1"/>
</dbReference>
<accession>A0AAV6Y302</accession>
<dbReference type="InterPro" id="IPR029063">
    <property type="entry name" value="SAM-dependent_MTases_sf"/>
</dbReference>
<feature type="binding site" evidence="5">
    <location>
        <position position="289"/>
    </location>
    <ligand>
        <name>S-adenosyl-L-methionine</name>
        <dbReference type="ChEBI" id="CHEBI:59789"/>
    </ligand>
</feature>
<dbReference type="GO" id="GO:0008173">
    <property type="term" value="F:RNA methyltransferase activity"/>
    <property type="evidence" value="ECO:0007669"/>
    <property type="project" value="InterPro"/>
</dbReference>
<gene>
    <name evidence="7" type="ORF">BUALT_Bualt03G0186200</name>
</gene>
<evidence type="ECO:0000313" key="7">
    <source>
        <dbReference type="EMBL" id="KAG8386797.1"/>
    </source>
</evidence>
<keyword evidence="4 5" id="KW-0694">RNA-binding</keyword>
<evidence type="ECO:0000256" key="2">
    <source>
        <dbReference type="ARBA" id="ARBA00022679"/>
    </source>
</evidence>
<dbReference type="PANTHER" id="PTHR22807">
    <property type="entry name" value="NOP2 YEAST -RELATED NOL1/NOP2/FMU SUN DOMAIN-CONTAINING"/>
    <property type="match status" value="1"/>
</dbReference>
<evidence type="ECO:0000256" key="1">
    <source>
        <dbReference type="ARBA" id="ARBA00022603"/>
    </source>
</evidence>
<feature type="active site" description="Nucleophile" evidence="5">
    <location>
        <position position="351"/>
    </location>
</feature>
<dbReference type="Proteomes" id="UP000826271">
    <property type="component" value="Unassembled WGS sequence"/>
</dbReference>
<dbReference type="GO" id="GO:0001510">
    <property type="term" value="P:RNA methylation"/>
    <property type="evidence" value="ECO:0007669"/>
    <property type="project" value="InterPro"/>
</dbReference>
<dbReference type="PRINTS" id="PR02008">
    <property type="entry name" value="RCMTFAMILY"/>
</dbReference>
<evidence type="ECO:0000256" key="3">
    <source>
        <dbReference type="ARBA" id="ARBA00022691"/>
    </source>
</evidence>
<evidence type="ECO:0000259" key="6">
    <source>
        <dbReference type="PROSITE" id="PS51686"/>
    </source>
</evidence>
<dbReference type="GO" id="GO:0003723">
    <property type="term" value="F:RNA binding"/>
    <property type="evidence" value="ECO:0007669"/>
    <property type="project" value="UniProtKB-UniRule"/>
</dbReference>
<dbReference type="SUPFAM" id="SSF53335">
    <property type="entry name" value="S-adenosyl-L-methionine-dependent methyltransferases"/>
    <property type="match status" value="1"/>
</dbReference>
<name>A0AAV6Y302_9LAMI</name>
<dbReference type="EMBL" id="WHWC01000003">
    <property type="protein sequence ID" value="KAG8386797.1"/>
    <property type="molecule type" value="Genomic_DNA"/>
</dbReference>
<protein>
    <recommendedName>
        <fullName evidence="6">SAM-dependent MTase RsmB/NOP-type domain-containing protein</fullName>
    </recommendedName>
</protein>
<feature type="domain" description="SAM-dependent MTase RsmB/NOP-type" evidence="6">
    <location>
        <begin position="283"/>
        <end position="414"/>
    </location>
</feature>
<keyword evidence="2 5" id="KW-0808">Transferase</keyword>
<organism evidence="7 8">
    <name type="scientific">Buddleja alternifolia</name>
    <dbReference type="NCBI Taxonomy" id="168488"/>
    <lineage>
        <taxon>Eukaryota</taxon>
        <taxon>Viridiplantae</taxon>
        <taxon>Streptophyta</taxon>
        <taxon>Embryophyta</taxon>
        <taxon>Tracheophyta</taxon>
        <taxon>Spermatophyta</taxon>
        <taxon>Magnoliopsida</taxon>
        <taxon>eudicotyledons</taxon>
        <taxon>Gunneridae</taxon>
        <taxon>Pentapetalae</taxon>
        <taxon>asterids</taxon>
        <taxon>lamiids</taxon>
        <taxon>Lamiales</taxon>
        <taxon>Scrophulariaceae</taxon>
        <taxon>Buddlejeae</taxon>
        <taxon>Buddleja</taxon>
    </lineage>
</organism>
<dbReference type="PANTHER" id="PTHR22807:SF16">
    <property type="entry name" value="SAM-DEPENDENT MTASE RSMB_NOP-TYPE DOMAIN-CONTAINING PROTEIN"/>
    <property type="match status" value="1"/>
</dbReference>
<comment type="similarity">
    <text evidence="5">Belongs to the class I-like SAM-binding methyltransferase superfamily. RsmB/NOP family.</text>
</comment>
<dbReference type="Gene3D" id="3.40.50.150">
    <property type="entry name" value="Vaccinia Virus protein VP39"/>
    <property type="match status" value="1"/>
</dbReference>
<reference evidence="7" key="1">
    <citation type="submission" date="2019-10" db="EMBL/GenBank/DDBJ databases">
        <authorList>
            <person name="Zhang R."/>
            <person name="Pan Y."/>
            <person name="Wang J."/>
            <person name="Ma R."/>
            <person name="Yu S."/>
        </authorList>
    </citation>
    <scope>NUCLEOTIDE SEQUENCE</scope>
    <source>
        <strain evidence="7">LA-IB0</strain>
        <tissue evidence="7">Leaf</tissue>
    </source>
</reference>
<dbReference type="InterPro" id="IPR023269">
    <property type="entry name" value="RCMT_subfamily_9"/>
</dbReference>
<dbReference type="PRINTS" id="PR02010">
    <property type="entry name" value="RCMT9"/>
</dbReference>
<comment type="caution">
    <text evidence="5">Lacks conserved residue(s) required for the propagation of feature annotation.</text>
</comment>
<dbReference type="InterPro" id="IPR023267">
    <property type="entry name" value="RCMT"/>
</dbReference>